<evidence type="ECO:0000256" key="2">
    <source>
        <dbReference type="SAM" id="Phobius"/>
    </source>
</evidence>
<accession>A0A290Q7R5</accession>
<evidence type="ECO:0000313" key="4">
    <source>
        <dbReference type="Proteomes" id="UP000217265"/>
    </source>
</evidence>
<dbReference type="KEGG" id="vbh:CMV30_11590"/>
<reference evidence="3 4" key="1">
    <citation type="submission" date="2017-09" db="EMBL/GenBank/DDBJ databases">
        <title>Complete genome sequence of Verrucomicrobial strain HZ-65, isolated from freshwater.</title>
        <authorList>
            <person name="Choi A."/>
        </authorList>
    </citation>
    <scope>NUCLEOTIDE SEQUENCE [LARGE SCALE GENOMIC DNA]</scope>
    <source>
        <strain evidence="3 4">HZ-65</strain>
    </source>
</reference>
<keyword evidence="2" id="KW-0472">Membrane</keyword>
<evidence type="ECO:0000313" key="3">
    <source>
        <dbReference type="EMBL" id="ATC64544.1"/>
    </source>
</evidence>
<keyword evidence="4" id="KW-1185">Reference proteome</keyword>
<feature type="region of interest" description="Disordered" evidence="1">
    <location>
        <begin position="113"/>
        <end position="144"/>
    </location>
</feature>
<feature type="compositionally biased region" description="Low complexity" evidence="1">
    <location>
        <begin position="130"/>
        <end position="144"/>
    </location>
</feature>
<feature type="transmembrane region" description="Helical" evidence="2">
    <location>
        <begin position="89"/>
        <end position="106"/>
    </location>
</feature>
<organism evidence="3 4">
    <name type="scientific">Nibricoccus aquaticus</name>
    <dbReference type="NCBI Taxonomy" id="2576891"/>
    <lineage>
        <taxon>Bacteria</taxon>
        <taxon>Pseudomonadati</taxon>
        <taxon>Verrucomicrobiota</taxon>
        <taxon>Opitutia</taxon>
        <taxon>Opitutales</taxon>
        <taxon>Opitutaceae</taxon>
        <taxon>Nibricoccus</taxon>
    </lineage>
</organism>
<evidence type="ECO:0000256" key="1">
    <source>
        <dbReference type="SAM" id="MobiDB-lite"/>
    </source>
</evidence>
<dbReference type="PANTHER" id="PTHR48125">
    <property type="entry name" value="LP07818P1"/>
    <property type="match status" value="1"/>
</dbReference>
<protein>
    <submittedName>
        <fullName evidence="3">Uncharacterized protein</fullName>
    </submittedName>
</protein>
<keyword evidence="2" id="KW-1133">Transmembrane helix</keyword>
<dbReference type="AlphaFoldDB" id="A0A290Q7R5"/>
<dbReference type="Proteomes" id="UP000217265">
    <property type="component" value="Chromosome"/>
</dbReference>
<feature type="compositionally biased region" description="Pro residues" evidence="1">
    <location>
        <begin position="113"/>
        <end position="129"/>
    </location>
</feature>
<dbReference type="EMBL" id="CP023344">
    <property type="protein sequence ID" value="ATC64544.1"/>
    <property type="molecule type" value="Genomic_DNA"/>
</dbReference>
<proteinExistence type="predicted"/>
<dbReference type="PANTHER" id="PTHR48125:SF12">
    <property type="entry name" value="AT HOOK TRANSCRIPTION FACTOR FAMILY-RELATED"/>
    <property type="match status" value="1"/>
</dbReference>
<keyword evidence="2" id="KW-0812">Transmembrane</keyword>
<name>A0A290Q7R5_9BACT</name>
<sequence>MLAAYEINRARSHPFSSVQSVVKKLPPSRTPNPVNPLNPVQNSCVRLPTFAPFATLARPSSVFTSPPVLSRFTPMTAPTSPSPNKRTRTILLILLLLLIALLLLLLPRCKKTPAPPPEPPTPSALPTPAPTAAVPSTPAPASTEPAEILTPATIQLRAHTMAGSAFSVTWTGPNNPGDYLAIAKPDAPASAYETYAETKHGPTLELTAPIEPGAYEVRYLANRSKTILGRTPLHVSPIAATLNAPASAHLNTPITVTWTGPNNENDFLTIVPPDAANDAYDKYTLTAKGSPATLVTPSKTGRAEIRYVTGQGRKILYRRAIDITAPQTTLDAPAEVIAGTPVSIAWTGLASQGDYVTIVPPDAKPGVYQNYSDASKGATLTVTAPIEPGTYEIRYAAGQGKTILARRPINVVAALIELDAPATAKAGEPVSIRWAGPNNQGDYLTIVVKGTRDGEYAHYSDTHRGTPATIKAPAKPGPAEIRYMSNQGAKVLARRPIEITP</sequence>
<gene>
    <name evidence="3" type="ORF">CMV30_11590</name>
</gene>